<dbReference type="PANTHER" id="PTHR43357:SF4">
    <property type="entry name" value="INNER MEMBRANE ABC TRANSPORTER PERMEASE PROTEIN YDCV"/>
    <property type="match status" value="1"/>
</dbReference>
<dbReference type="SUPFAM" id="SSF161098">
    <property type="entry name" value="MetI-like"/>
    <property type="match status" value="1"/>
</dbReference>
<dbReference type="OrthoDB" id="9782004at2"/>
<comment type="subcellular location">
    <subcellularLocation>
        <location evidence="1">Cell inner membrane</location>
        <topology evidence="1">Multi-pass membrane protein</topology>
    </subcellularLocation>
    <subcellularLocation>
        <location evidence="8">Cell membrane</location>
        <topology evidence="8">Multi-pass membrane protein</topology>
    </subcellularLocation>
</comment>
<evidence type="ECO:0000256" key="3">
    <source>
        <dbReference type="ARBA" id="ARBA00022475"/>
    </source>
</evidence>
<evidence type="ECO:0000259" key="9">
    <source>
        <dbReference type="PROSITE" id="PS50928"/>
    </source>
</evidence>
<evidence type="ECO:0000256" key="7">
    <source>
        <dbReference type="ARBA" id="ARBA00023136"/>
    </source>
</evidence>
<feature type="domain" description="ABC transmembrane type-1" evidence="9">
    <location>
        <begin position="61"/>
        <end position="249"/>
    </location>
</feature>
<evidence type="ECO:0000256" key="6">
    <source>
        <dbReference type="ARBA" id="ARBA00022989"/>
    </source>
</evidence>
<keyword evidence="7 8" id="KW-0472">Membrane</keyword>
<evidence type="ECO:0000256" key="8">
    <source>
        <dbReference type="RuleBase" id="RU363032"/>
    </source>
</evidence>
<comment type="similarity">
    <text evidence="8">Belongs to the binding-protein-dependent transport system permease family.</text>
</comment>
<evidence type="ECO:0000256" key="5">
    <source>
        <dbReference type="ARBA" id="ARBA00022692"/>
    </source>
</evidence>
<feature type="transmembrane region" description="Helical" evidence="8">
    <location>
        <begin position="62"/>
        <end position="87"/>
    </location>
</feature>
<evidence type="ECO:0000256" key="2">
    <source>
        <dbReference type="ARBA" id="ARBA00022448"/>
    </source>
</evidence>
<feature type="transmembrane region" description="Helical" evidence="8">
    <location>
        <begin position="99"/>
        <end position="120"/>
    </location>
</feature>
<dbReference type="KEGG" id="clt:CM240_3022"/>
<keyword evidence="3" id="KW-1003">Cell membrane</keyword>
<proteinExistence type="inferred from homology"/>
<sequence length="260" mass="28213">MKKGKLLTLFVVLVYIFLFAPLVIIAMTSIGTESYIAFPPKGFTLKWFLNVFNSQSFMSSMVISFVISGISTLIALIIGVPAAYGLSRGNFKGKGALKSFFFSPLIVPGIVVGFSLFQFLIVKLGLSIYMSLFIGHTLVIVPYIIRVVGSSLEGVDYSIEEAAVSLGCTKLETFFKVVMPNITSGIIASFMLAFINSFNNVPVSMFLTGPGVSTLPITMMNYVEYNYDPTVSALSVILMLITIGVMFVAEKTLGLGKFVS</sequence>
<dbReference type="PANTHER" id="PTHR43357">
    <property type="entry name" value="INNER MEMBRANE ABC TRANSPORTER PERMEASE PROTEIN YDCV"/>
    <property type="match status" value="1"/>
</dbReference>
<evidence type="ECO:0000313" key="11">
    <source>
        <dbReference type="Proteomes" id="UP000019426"/>
    </source>
</evidence>
<dbReference type="GO" id="GO:0005886">
    <property type="term" value="C:plasma membrane"/>
    <property type="evidence" value="ECO:0007669"/>
    <property type="project" value="UniProtKB-SubCell"/>
</dbReference>
<evidence type="ECO:0000256" key="4">
    <source>
        <dbReference type="ARBA" id="ARBA00022519"/>
    </source>
</evidence>
<dbReference type="RefSeq" id="WP_044040290.1">
    <property type="nucleotide sequence ID" value="NZ_HG917869.1"/>
</dbReference>
<keyword evidence="6 8" id="KW-1133">Transmembrane helix</keyword>
<dbReference type="GO" id="GO:0055085">
    <property type="term" value="P:transmembrane transport"/>
    <property type="evidence" value="ECO:0007669"/>
    <property type="project" value="InterPro"/>
</dbReference>
<evidence type="ECO:0000313" key="10">
    <source>
        <dbReference type="EMBL" id="CDM70139.1"/>
    </source>
</evidence>
<organism evidence="10 11">
    <name type="scientific">Clostridium bornimense</name>
    <dbReference type="NCBI Taxonomy" id="1216932"/>
    <lineage>
        <taxon>Bacteria</taxon>
        <taxon>Bacillati</taxon>
        <taxon>Bacillota</taxon>
        <taxon>Clostridia</taxon>
        <taxon>Eubacteriales</taxon>
        <taxon>Clostridiaceae</taxon>
        <taxon>Clostridium</taxon>
    </lineage>
</organism>
<dbReference type="PATRIC" id="fig|1216932.3.peg.2989"/>
<protein>
    <submittedName>
        <fullName evidence="10">ABC transporter permease</fullName>
    </submittedName>
</protein>
<dbReference type="InterPro" id="IPR000515">
    <property type="entry name" value="MetI-like"/>
</dbReference>
<gene>
    <name evidence="10" type="ORF">CM240_3022</name>
</gene>
<dbReference type="InterPro" id="IPR035906">
    <property type="entry name" value="MetI-like_sf"/>
</dbReference>
<dbReference type="eggNOG" id="COG1177">
    <property type="taxonomic scope" value="Bacteria"/>
</dbReference>
<evidence type="ECO:0000256" key="1">
    <source>
        <dbReference type="ARBA" id="ARBA00004429"/>
    </source>
</evidence>
<accession>W6S2K4</accession>
<dbReference type="EMBL" id="HG917869">
    <property type="protein sequence ID" value="CDM70139.1"/>
    <property type="molecule type" value="Genomic_DNA"/>
</dbReference>
<feature type="transmembrane region" description="Helical" evidence="8">
    <location>
        <begin position="230"/>
        <end position="249"/>
    </location>
</feature>
<feature type="transmembrane region" description="Helical" evidence="8">
    <location>
        <begin position="7"/>
        <end position="30"/>
    </location>
</feature>
<keyword evidence="2 8" id="KW-0813">Transport</keyword>
<feature type="transmembrane region" description="Helical" evidence="8">
    <location>
        <begin position="174"/>
        <end position="195"/>
    </location>
</feature>
<dbReference type="STRING" id="1216932.CM240_3022"/>
<reference evidence="10 11" key="1">
    <citation type="submission" date="2013-11" db="EMBL/GenBank/DDBJ databases">
        <title>Complete genome sequence of Clostridum sp. M2/40.</title>
        <authorList>
            <person name="Wibberg D."/>
            <person name="Puehler A."/>
            <person name="Schlueter A."/>
        </authorList>
    </citation>
    <scope>NUCLEOTIDE SEQUENCE [LARGE SCALE GENOMIC DNA]</scope>
    <source>
        <strain evidence="11">M2/40</strain>
    </source>
</reference>
<keyword evidence="5 8" id="KW-0812">Transmembrane</keyword>
<dbReference type="PROSITE" id="PS50928">
    <property type="entry name" value="ABC_TM1"/>
    <property type="match status" value="1"/>
</dbReference>
<dbReference type="Proteomes" id="UP000019426">
    <property type="component" value="Chromosome M2/40_rep2"/>
</dbReference>
<dbReference type="HOGENOM" id="CLU_016047_3_1_9"/>
<dbReference type="Pfam" id="PF00528">
    <property type="entry name" value="BPD_transp_1"/>
    <property type="match status" value="1"/>
</dbReference>
<dbReference type="Gene3D" id="1.10.3720.10">
    <property type="entry name" value="MetI-like"/>
    <property type="match status" value="1"/>
</dbReference>
<name>W6S2K4_9CLOT</name>
<keyword evidence="11" id="KW-1185">Reference proteome</keyword>
<feature type="transmembrane region" description="Helical" evidence="8">
    <location>
        <begin position="126"/>
        <end position="145"/>
    </location>
</feature>
<dbReference type="AlphaFoldDB" id="W6S2K4"/>
<keyword evidence="4" id="KW-0997">Cell inner membrane</keyword>
<dbReference type="CDD" id="cd06261">
    <property type="entry name" value="TM_PBP2"/>
    <property type="match status" value="1"/>
</dbReference>